<dbReference type="Proteomes" id="UP000030671">
    <property type="component" value="Unassembled WGS sequence"/>
</dbReference>
<feature type="region of interest" description="Disordered" evidence="6">
    <location>
        <begin position="594"/>
        <end position="626"/>
    </location>
</feature>
<comment type="similarity">
    <text evidence="2">Belongs to the NGG1 family.</text>
</comment>
<dbReference type="PANTHER" id="PTHR13556:SF2">
    <property type="entry name" value="TRANSCRIPTIONAL ADAPTER 3"/>
    <property type="match status" value="1"/>
</dbReference>
<organism evidence="7 8">
    <name type="scientific">Heterobasidion irregulare (strain TC 32-1)</name>
    <dbReference type="NCBI Taxonomy" id="747525"/>
    <lineage>
        <taxon>Eukaryota</taxon>
        <taxon>Fungi</taxon>
        <taxon>Dikarya</taxon>
        <taxon>Basidiomycota</taxon>
        <taxon>Agaricomycotina</taxon>
        <taxon>Agaricomycetes</taxon>
        <taxon>Russulales</taxon>
        <taxon>Bondarzewiaceae</taxon>
        <taxon>Heterobasidion</taxon>
        <taxon>Heterobasidion annosum species complex</taxon>
    </lineage>
</organism>
<feature type="compositionally biased region" description="Pro residues" evidence="6">
    <location>
        <begin position="217"/>
        <end position="228"/>
    </location>
</feature>
<dbReference type="GO" id="GO:0003713">
    <property type="term" value="F:transcription coactivator activity"/>
    <property type="evidence" value="ECO:0007669"/>
    <property type="project" value="TreeGrafter"/>
</dbReference>
<evidence type="ECO:0000256" key="1">
    <source>
        <dbReference type="ARBA" id="ARBA00004123"/>
    </source>
</evidence>
<dbReference type="OrthoDB" id="1232at2759"/>
<keyword evidence="4" id="KW-0804">Transcription</keyword>
<gene>
    <name evidence="7" type="ORF">HETIRDRAFT_448351</name>
</gene>
<dbReference type="InParanoid" id="W4KH19"/>
<dbReference type="GO" id="GO:0000124">
    <property type="term" value="C:SAGA complex"/>
    <property type="evidence" value="ECO:0007669"/>
    <property type="project" value="TreeGrafter"/>
</dbReference>
<keyword evidence="8" id="KW-1185">Reference proteome</keyword>
<dbReference type="AlphaFoldDB" id="W4KH19"/>
<feature type="region of interest" description="Disordered" evidence="6">
    <location>
        <begin position="481"/>
        <end position="535"/>
    </location>
</feature>
<accession>W4KH19</accession>
<evidence type="ECO:0000313" key="8">
    <source>
        <dbReference type="Proteomes" id="UP000030671"/>
    </source>
</evidence>
<comment type="subcellular location">
    <subcellularLocation>
        <location evidence="1">Nucleus</location>
    </subcellularLocation>
</comment>
<feature type="compositionally biased region" description="Low complexity" evidence="6">
    <location>
        <begin position="114"/>
        <end position="128"/>
    </location>
</feature>
<dbReference type="GeneID" id="20675849"/>
<feature type="region of interest" description="Disordered" evidence="6">
    <location>
        <begin position="49"/>
        <end position="178"/>
    </location>
</feature>
<protein>
    <submittedName>
        <fullName evidence="7">Uncharacterized protein</fullName>
    </submittedName>
</protein>
<evidence type="ECO:0000256" key="6">
    <source>
        <dbReference type="SAM" id="MobiDB-lite"/>
    </source>
</evidence>
<evidence type="ECO:0000256" key="3">
    <source>
        <dbReference type="ARBA" id="ARBA00023015"/>
    </source>
</evidence>
<dbReference type="STRING" id="747525.W4KH19"/>
<dbReference type="Pfam" id="PF10198">
    <property type="entry name" value="Ada3"/>
    <property type="match status" value="1"/>
</dbReference>
<dbReference type="HOGENOM" id="CLU_020179_1_0_1"/>
<dbReference type="KEGG" id="hir:HETIRDRAFT_448351"/>
<feature type="compositionally biased region" description="Gly residues" evidence="6">
    <location>
        <begin position="498"/>
        <end position="516"/>
    </location>
</feature>
<name>W4KH19_HETIT</name>
<dbReference type="PANTHER" id="PTHR13556">
    <property type="entry name" value="TRANSCRIPTIONAL ADAPTER 3-RELATED"/>
    <property type="match status" value="1"/>
</dbReference>
<dbReference type="EMBL" id="KI925455">
    <property type="protein sequence ID" value="ETW85142.1"/>
    <property type="molecule type" value="Genomic_DNA"/>
</dbReference>
<dbReference type="eggNOG" id="KOG4191">
    <property type="taxonomic scope" value="Eukaryota"/>
</dbReference>
<keyword evidence="5" id="KW-0539">Nucleus</keyword>
<dbReference type="GO" id="GO:0005634">
    <property type="term" value="C:nucleus"/>
    <property type="evidence" value="ECO:0007669"/>
    <property type="project" value="UniProtKB-SubCell"/>
</dbReference>
<feature type="compositionally biased region" description="Basic and acidic residues" evidence="6">
    <location>
        <begin position="49"/>
        <end position="86"/>
    </location>
</feature>
<keyword evidence="3" id="KW-0805">Transcription regulation</keyword>
<evidence type="ECO:0000256" key="2">
    <source>
        <dbReference type="ARBA" id="ARBA00005330"/>
    </source>
</evidence>
<reference evidence="7 8" key="1">
    <citation type="journal article" date="2012" name="New Phytol.">
        <title>Insight into trade-off between wood decay and parasitism from the genome of a fungal forest pathogen.</title>
        <authorList>
            <person name="Olson A."/>
            <person name="Aerts A."/>
            <person name="Asiegbu F."/>
            <person name="Belbahri L."/>
            <person name="Bouzid O."/>
            <person name="Broberg A."/>
            <person name="Canback B."/>
            <person name="Coutinho P.M."/>
            <person name="Cullen D."/>
            <person name="Dalman K."/>
            <person name="Deflorio G."/>
            <person name="van Diepen L.T."/>
            <person name="Dunand C."/>
            <person name="Duplessis S."/>
            <person name="Durling M."/>
            <person name="Gonthier P."/>
            <person name="Grimwood J."/>
            <person name="Fossdal C.G."/>
            <person name="Hansson D."/>
            <person name="Henrissat B."/>
            <person name="Hietala A."/>
            <person name="Himmelstrand K."/>
            <person name="Hoffmeister D."/>
            <person name="Hogberg N."/>
            <person name="James T.Y."/>
            <person name="Karlsson M."/>
            <person name="Kohler A."/>
            <person name="Kues U."/>
            <person name="Lee Y.H."/>
            <person name="Lin Y.C."/>
            <person name="Lind M."/>
            <person name="Lindquist E."/>
            <person name="Lombard V."/>
            <person name="Lucas S."/>
            <person name="Lunden K."/>
            <person name="Morin E."/>
            <person name="Murat C."/>
            <person name="Park J."/>
            <person name="Raffaello T."/>
            <person name="Rouze P."/>
            <person name="Salamov A."/>
            <person name="Schmutz J."/>
            <person name="Solheim H."/>
            <person name="Stahlberg J."/>
            <person name="Velez H."/>
            <person name="de Vries R.P."/>
            <person name="Wiebenga A."/>
            <person name="Woodward S."/>
            <person name="Yakovlev I."/>
            <person name="Garbelotto M."/>
            <person name="Martin F."/>
            <person name="Grigoriev I.V."/>
            <person name="Stenlid J."/>
        </authorList>
    </citation>
    <scope>NUCLEOTIDE SEQUENCE [LARGE SCALE GENOMIC DNA]</scope>
    <source>
        <strain evidence="7 8">TC 32-1</strain>
    </source>
</reference>
<evidence type="ECO:0000313" key="7">
    <source>
        <dbReference type="EMBL" id="ETW85142.1"/>
    </source>
</evidence>
<dbReference type="GO" id="GO:0006357">
    <property type="term" value="P:regulation of transcription by RNA polymerase II"/>
    <property type="evidence" value="ECO:0007669"/>
    <property type="project" value="TreeGrafter"/>
</dbReference>
<dbReference type="RefSeq" id="XP_009542021.1">
    <property type="nucleotide sequence ID" value="XM_009543726.1"/>
</dbReference>
<proteinExistence type="inferred from homology"/>
<dbReference type="InterPro" id="IPR019340">
    <property type="entry name" value="Histone_AcTrfase_su3"/>
</dbReference>
<feature type="region of interest" description="Disordered" evidence="6">
    <location>
        <begin position="191"/>
        <end position="240"/>
    </location>
</feature>
<evidence type="ECO:0000256" key="4">
    <source>
        <dbReference type="ARBA" id="ARBA00023163"/>
    </source>
</evidence>
<sequence length="626" mass="68696">MSSILSSYPPPTEFRSSVAKNPPDYIPPTEELEALHEELLELRQRNLERAKKAGDDLRAIQESMRRLKEKEKGKAKAVDKSKRERGFTPLPARVEEQRPPAYVQPGPSTPRFPSMPTAPAPTSSSRSSLDPRKSMPHDSKSKKKKRKREEDTDDDTDIKSSRIATPPASHPLATSHSYPSLSKALKPVASFATPSAKPGSGPDFNLPPKSELSILRPPVPPPPIPGPSKPTEVKEDFSKAKQPSQVLVNTFYTSIEPWIRTIKEEDVGFLEYTGDEVEPYILPRLGRHYTEQWEEEDIALYGAPLPSTETIRASTSYSRAAEKAPYPKWDPATLNENDLTVEERGHGPLTERLVSALLPVEDSVWKGVKAAEEAMEGRHGVGAGSAAGRQVIVEDLEKRIKDSLRFHKLLETTPDFSDPVDDPIATALRHAQRELRTVVATNKARKARLVAIARDRLGYQEYVDLRDSIDKNITTLYTKLQKKEGPKSHKKKKKSVGGAAGEANGNGKGNGSGNGNGTAPLGTWPASAGLGPDEDNVLRVPDQLRQLVATRRQWVDTVGGVFDEKQRENPGSIWGLPPRSVFEGLDEDVRILLERQDGGGGGSESNGASSDGKGKGKRSRDEMDIG</sequence>
<feature type="compositionally biased region" description="Basic and acidic residues" evidence="6">
    <location>
        <begin position="129"/>
        <end position="139"/>
    </location>
</feature>
<evidence type="ECO:0000256" key="5">
    <source>
        <dbReference type="ARBA" id="ARBA00023242"/>
    </source>
</evidence>
<feature type="region of interest" description="Disordered" evidence="6">
    <location>
        <begin position="1"/>
        <end position="28"/>
    </location>
</feature>